<organism evidence="2 3">
    <name type="scientific">Mycena rosella</name>
    <name type="common">Pink bonnet</name>
    <name type="synonym">Agaricus rosellus</name>
    <dbReference type="NCBI Taxonomy" id="1033263"/>
    <lineage>
        <taxon>Eukaryota</taxon>
        <taxon>Fungi</taxon>
        <taxon>Dikarya</taxon>
        <taxon>Basidiomycota</taxon>
        <taxon>Agaricomycotina</taxon>
        <taxon>Agaricomycetes</taxon>
        <taxon>Agaricomycetidae</taxon>
        <taxon>Agaricales</taxon>
        <taxon>Marasmiineae</taxon>
        <taxon>Mycenaceae</taxon>
        <taxon>Mycena</taxon>
    </lineage>
</organism>
<keyword evidence="3" id="KW-1185">Reference proteome</keyword>
<dbReference type="InterPro" id="IPR003615">
    <property type="entry name" value="HNH_nuc"/>
</dbReference>
<evidence type="ECO:0000313" key="3">
    <source>
        <dbReference type="Proteomes" id="UP001221757"/>
    </source>
</evidence>
<evidence type="ECO:0000259" key="1">
    <source>
        <dbReference type="Pfam" id="PF13391"/>
    </source>
</evidence>
<name>A0AAD7H390_MYCRO</name>
<comment type="caution">
    <text evidence="2">The sequence shown here is derived from an EMBL/GenBank/DDBJ whole genome shotgun (WGS) entry which is preliminary data.</text>
</comment>
<reference evidence="2" key="1">
    <citation type="submission" date="2023-03" db="EMBL/GenBank/DDBJ databases">
        <title>Massive genome expansion in bonnet fungi (Mycena s.s.) driven by repeated elements and novel gene families across ecological guilds.</title>
        <authorList>
            <consortium name="Lawrence Berkeley National Laboratory"/>
            <person name="Harder C.B."/>
            <person name="Miyauchi S."/>
            <person name="Viragh M."/>
            <person name="Kuo A."/>
            <person name="Thoen E."/>
            <person name="Andreopoulos B."/>
            <person name="Lu D."/>
            <person name="Skrede I."/>
            <person name="Drula E."/>
            <person name="Henrissat B."/>
            <person name="Morin E."/>
            <person name="Kohler A."/>
            <person name="Barry K."/>
            <person name="LaButti K."/>
            <person name="Morin E."/>
            <person name="Salamov A."/>
            <person name="Lipzen A."/>
            <person name="Mereny Z."/>
            <person name="Hegedus B."/>
            <person name="Baldrian P."/>
            <person name="Stursova M."/>
            <person name="Weitz H."/>
            <person name="Taylor A."/>
            <person name="Grigoriev I.V."/>
            <person name="Nagy L.G."/>
            <person name="Martin F."/>
            <person name="Kauserud H."/>
        </authorList>
    </citation>
    <scope>NUCLEOTIDE SEQUENCE</scope>
    <source>
        <strain evidence="2">CBHHK067</strain>
    </source>
</reference>
<dbReference type="Proteomes" id="UP001221757">
    <property type="component" value="Unassembled WGS sequence"/>
</dbReference>
<feature type="non-terminal residue" evidence="2">
    <location>
        <position position="1"/>
    </location>
</feature>
<dbReference type="EMBL" id="JARKIE010000001">
    <property type="protein sequence ID" value="KAJ7710835.1"/>
    <property type="molecule type" value="Genomic_DNA"/>
</dbReference>
<dbReference type="Pfam" id="PF13391">
    <property type="entry name" value="HNH_2"/>
    <property type="match status" value="1"/>
</dbReference>
<gene>
    <name evidence="2" type="ORF">B0H17DRAFT_863091</name>
</gene>
<proteinExistence type="predicted"/>
<feature type="non-terminal residue" evidence="2">
    <location>
        <position position="182"/>
    </location>
</feature>
<protein>
    <recommendedName>
        <fullName evidence="1">HNH nuclease domain-containing protein</fullName>
    </recommendedName>
</protein>
<sequence>SLQLYMKVDGAWTLFLDISVHGALRLSSCPVKWLRYLGWCIHGQPGQLATSDGSQVAEDPVPPHFIDVNAIDDRTSDAKRFNSTPRFRDDVINRDGTCIITGDAPLNCTVCHILPHAKGDNVFQYVRSLMDFRGIQGPARVIEIGDVRNGILLSNGLHRPFGAGEVAFLLTPNLYLAPDDIP</sequence>
<evidence type="ECO:0000313" key="2">
    <source>
        <dbReference type="EMBL" id="KAJ7710835.1"/>
    </source>
</evidence>
<feature type="domain" description="HNH nuclease" evidence="1">
    <location>
        <begin position="98"/>
        <end position="168"/>
    </location>
</feature>
<dbReference type="AlphaFoldDB" id="A0AAD7H390"/>
<accession>A0AAD7H390</accession>